<feature type="transmembrane region" description="Helical" evidence="1">
    <location>
        <begin position="63"/>
        <end position="83"/>
    </location>
</feature>
<organism evidence="3 4">
    <name type="scientific">Paraphaeosphaeria sporulosa</name>
    <dbReference type="NCBI Taxonomy" id="1460663"/>
    <lineage>
        <taxon>Eukaryota</taxon>
        <taxon>Fungi</taxon>
        <taxon>Dikarya</taxon>
        <taxon>Ascomycota</taxon>
        <taxon>Pezizomycotina</taxon>
        <taxon>Dothideomycetes</taxon>
        <taxon>Pleosporomycetidae</taxon>
        <taxon>Pleosporales</taxon>
        <taxon>Massarineae</taxon>
        <taxon>Didymosphaeriaceae</taxon>
        <taxon>Paraphaeosphaeria</taxon>
    </lineage>
</organism>
<proteinExistence type="predicted"/>
<dbReference type="GeneID" id="28761776"/>
<evidence type="ECO:0000256" key="2">
    <source>
        <dbReference type="SAM" id="SignalP"/>
    </source>
</evidence>
<dbReference type="AlphaFoldDB" id="A0A177CKE1"/>
<dbReference type="EMBL" id="KV441551">
    <property type="protein sequence ID" value="OAG07338.1"/>
    <property type="molecule type" value="Genomic_DNA"/>
</dbReference>
<gene>
    <name evidence="3" type="ORF">CC84DRAFT_1163546</name>
</gene>
<dbReference type="OrthoDB" id="4175349at2759"/>
<keyword evidence="1" id="KW-0812">Transmembrane</keyword>
<evidence type="ECO:0000313" key="4">
    <source>
        <dbReference type="Proteomes" id="UP000077069"/>
    </source>
</evidence>
<dbReference type="RefSeq" id="XP_018037703.1">
    <property type="nucleotide sequence ID" value="XM_018178290.1"/>
</dbReference>
<evidence type="ECO:0000313" key="3">
    <source>
        <dbReference type="EMBL" id="OAG07338.1"/>
    </source>
</evidence>
<keyword evidence="2" id="KW-0732">Signal</keyword>
<keyword evidence="1" id="KW-0472">Membrane</keyword>
<feature type="signal peptide" evidence="2">
    <location>
        <begin position="1"/>
        <end position="22"/>
    </location>
</feature>
<keyword evidence="1" id="KW-1133">Transmembrane helix</keyword>
<dbReference type="Proteomes" id="UP000077069">
    <property type="component" value="Unassembled WGS sequence"/>
</dbReference>
<accession>A0A177CKE1</accession>
<protein>
    <submittedName>
        <fullName evidence="3">Uncharacterized protein</fullName>
    </submittedName>
</protein>
<keyword evidence="4" id="KW-1185">Reference proteome</keyword>
<feature type="chain" id="PRO_5008058314" evidence="2">
    <location>
        <begin position="23"/>
        <end position="89"/>
    </location>
</feature>
<dbReference type="InParanoid" id="A0A177CKE1"/>
<evidence type="ECO:0000256" key="1">
    <source>
        <dbReference type="SAM" id="Phobius"/>
    </source>
</evidence>
<sequence>MRTFSIILPAASLLLHSIPSLAASFAPVALTPPLNWVADSYLFPANIIAGYNANLTEYNATTWGAHVLAACASFTACTSALAFQGNNKL</sequence>
<reference evidence="3 4" key="1">
    <citation type="submission" date="2016-05" db="EMBL/GenBank/DDBJ databases">
        <title>Comparative analysis of secretome profiles of manganese(II)-oxidizing ascomycete fungi.</title>
        <authorList>
            <consortium name="DOE Joint Genome Institute"/>
            <person name="Zeiner C.A."/>
            <person name="Purvine S.O."/>
            <person name="Zink E.M."/>
            <person name="Wu S."/>
            <person name="Pasa-Tolic L."/>
            <person name="Chaput D.L."/>
            <person name="Haridas S."/>
            <person name="Grigoriev I.V."/>
            <person name="Santelli C.M."/>
            <person name="Hansel C.M."/>
        </authorList>
    </citation>
    <scope>NUCLEOTIDE SEQUENCE [LARGE SCALE GENOMIC DNA]</scope>
    <source>
        <strain evidence="3 4">AP3s5-JAC2a</strain>
    </source>
</reference>
<name>A0A177CKE1_9PLEO</name>